<evidence type="ECO:0000313" key="1">
    <source>
        <dbReference type="EMBL" id="BAN08005.1"/>
    </source>
</evidence>
<dbReference type="Proteomes" id="UP000012042">
    <property type="component" value="Chromosome"/>
</dbReference>
<accession>M5AHW7</accession>
<dbReference type="EMBL" id="AP012167">
    <property type="protein sequence ID" value="BAN08005.1"/>
    <property type="molecule type" value="Genomic_DNA"/>
</dbReference>
<sequence>MGNLKDEMGVGLFISNCFTYYFVSFKKIKVLILRDITLYA</sequence>
<evidence type="ECO:0000313" key="2">
    <source>
        <dbReference type="Proteomes" id="UP000012042"/>
    </source>
</evidence>
<gene>
    <name evidence="1" type="ORF">LVISKB_2370</name>
</gene>
<organism evidence="1 2">
    <name type="scientific">Levilactobacillus brevis KB290</name>
    <dbReference type="NCBI Taxonomy" id="1001583"/>
    <lineage>
        <taxon>Bacteria</taxon>
        <taxon>Bacillati</taxon>
        <taxon>Bacillota</taxon>
        <taxon>Bacilli</taxon>
        <taxon>Lactobacillales</taxon>
        <taxon>Lactobacillaceae</taxon>
        <taxon>Levilactobacillus</taxon>
    </lineage>
</organism>
<dbReference type="AlphaFoldDB" id="M5AHW7"/>
<reference evidence="1 2" key="1">
    <citation type="journal article" date="2013" name="PLoS ONE">
        <title>Genomic Analysis by Deep Sequencing of the Probiotic Lactobacillus brevis KB290 Harboring Nine Plasmids Reveals Genomic Stability.</title>
        <authorList>
            <person name="Fukao M."/>
            <person name="Oshima K."/>
            <person name="Morita H."/>
            <person name="Toh H."/>
            <person name="Suda W."/>
            <person name="Kim S.W."/>
            <person name="Suzuki S."/>
            <person name="Yakabe T."/>
            <person name="Hattori M."/>
            <person name="Yajima N."/>
        </authorList>
    </citation>
    <scope>NUCLEOTIDE SEQUENCE [LARGE SCALE GENOMIC DNA]</scope>
    <source>
        <strain evidence="1 2">KB290</strain>
    </source>
</reference>
<proteinExistence type="predicted"/>
<name>M5AHW7_LEVBR</name>
<dbReference type="KEGG" id="lbk:LVISKB_2370"/>
<protein>
    <submittedName>
        <fullName evidence="1">Uncharacterized protein</fullName>
    </submittedName>
</protein>
<dbReference type="PATRIC" id="fig|1001583.3.peg.2352"/>
<dbReference type="HOGENOM" id="CLU_3291374_0_0_9"/>